<dbReference type="EMBL" id="BGPR01054685">
    <property type="protein sequence ID" value="GBO31401.1"/>
    <property type="molecule type" value="Genomic_DNA"/>
</dbReference>
<sequence length="158" mass="18867">MDRKKESTNSAALRWTSTNSAFQMNRKYKFCGSQMDKKVQILHFLDGQRNYRILRFLRWTESTEFCHVDGQKEPGIHQISVDGQSTMQVLRWMKLLRCYFSLDGQKVQIARFCQMDRKYNSRFGQKATNYRSLDGPESTEILRFSQWTEKVQFLRFHG</sequence>
<evidence type="ECO:0000313" key="2">
    <source>
        <dbReference type="Proteomes" id="UP000499080"/>
    </source>
</evidence>
<accession>A0A4Y2W3E5</accession>
<organism evidence="1 2">
    <name type="scientific">Araneus ventricosus</name>
    <name type="common">Orbweaver spider</name>
    <name type="synonym">Epeira ventricosa</name>
    <dbReference type="NCBI Taxonomy" id="182803"/>
    <lineage>
        <taxon>Eukaryota</taxon>
        <taxon>Metazoa</taxon>
        <taxon>Ecdysozoa</taxon>
        <taxon>Arthropoda</taxon>
        <taxon>Chelicerata</taxon>
        <taxon>Arachnida</taxon>
        <taxon>Araneae</taxon>
        <taxon>Araneomorphae</taxon>
        <taxon>Entelegynae</taxon>
        <taxon>Araneoidea</taxon>
        <taxon>Araneidae</taxon>
        <taxon>Araneus</taxon>
    </lineage>
</organism>
<protein>
    <submittedName>
        <fullName evidence="1">Uncharacterized protein</fullName>
    </submittedName>
</protein>
<name>A0A4Y2W3E5_ARAVE</name>
<proteinExistence type="predicted"/>
<comment type="caution">
    <text evidence="1">The sequence shown here is derived from an EMBL/GenBank/DDBJ whole genome shotgun (WGS) entry which is preliminary data.</text>
</comment>
<reference evidence="1 2" key="1">
    <citation type="journal article" date="2019" name="Sci. Rep.">
        <title>Orb-weaving spider Araneus ventricosus genome elucidates the spidroin gene catalogue.</title>
        <authorList>
            <person name="Kono N."/>
            <person name="Nakamura H."/>
            <person name="Ohtoshi R."/>
            <person name="Moran D.A.P."/>
            <person name="Shinohara A."/>
            <person name="Yoshida Y."/>
            <person name="Fujiwara M."/>
            <person name="Mori M."/>
            <person name="Tomita M."/>
            <person name="Arakawa K."/>
        </authorList>
    </citation>
    <scope>NUCLEOTIDE SEQUENCE [LARGE SCALE GENOMIC DNA]</scope>
</reference>
<dbReference type="AlphaFoldDB" id="A0A4Y2W3E5"/>
<gene>
    <name evidence="1" type="ORF">AVEN_160008_1</name>
</gene>
<dbReference type="Proteomes" id="UP000499080">
    <property type="component" value="Unassembled WGS sequence"/>
</dbReference>
<evidence type="ECO:0000313" key="1">
    <source>
        <dbReference type="EMBL" id="GBO31401.1"/>
    </source>
</evidence>
<keyword evidence="2" id="KW-1185">Reference proteome</keyword>